<dbReference type="GO" id="GO:0005829">
    <property type="term" value="C:cytosol"/>
    <property type="evidence" value="ECO:0007669"/>
    <property type="project" value="GOC"/>
</dbReference>
<dbReference type="Pfam" id="PF04129">
    <property type="entry name" value="Vps52_CC"/>
    <property type="match status" value="1"/>
</dbReference>
<feature type="compositionally biased region" description="Low complexity" evidence="6">
    <location>
        <begin position="19"/>
        <end position="33"/>
    </location>
</feature>
<evidence type="ECO:0000313" key="11">
    <source>
        <dbReference type="Proteomes" id="UP000247647"/>
    </source>
</evidence>
<feature type="compositionally biased region" description="Polar residues" evidence="6">
    <location>
        <begin position="34"/>
        <end position="64"/>
    </location>
</feature>
<keyword evidence="5" id="KW-0333">Golgi apparatus</keyword>
<dbReference type="GO" id="GO:0015031">
    <property type="term" value="P:protein transport"/>
    <property type="evidence" value="ECO:0007669"/>
    <property type="project" value="UniProtKB-KW"/>
</dbReference>
<dbReference type="GeneID" id="37122718"/>
<dbReference type="RefSeq" id="XP_025482068.1">
    <property type="nucleotide sequence ID" value="XM_025620262.1"/>
</dbReference>
<dbReference type="Pfam" id="PF20655">
    <property type="entry name" value="Vps52_C"/>
    <property type="match status" value="1"/>
</dbReference>
<feature type="region of interest" description="Disordered" evidence="6">
    <location>
        <begin position="1"/>
        <end position="86"/>
    </location>
</feature>
<name>A0A318YXW6_ASPNB</name>
<dbReference type="Gene3D" id="3.30.9.10">
    <property type="entry name" value="D-Amino Acid Oxidase, subunit A, domain 2"/>
    <property type="match status" value="1"/>
</dbReference>
<feature type="domain" description="Vps52 coiled-coil" evidence="8">
    <location>
        <begin position="157"/>
        <end position="328"/>
    </location>
</feature>
<dbReference type="Pfam" id="PF01266">
    <property type="entry name" value="DAO"/>
    <property type="match status" value="1"/>
</dbReference>
<dbReference type="InterPro" id="IPR007258">
    <property type="entry name" value="Vps52"/>
</dbReference>
<dbReference type="GO" id="GO:0000938">
    <property type="term" value="C:GARP complex"/>
    <property type="evidence" value="ECO:0007669"/>
    <property type="project" value="TreeGrafter"/>
</dbReference>
<evidence type="ECO:0000259" key="9">
    <source>
        <dbReference type="Pfam" id="PF20655"/>
    </source>
</evidence>
<evidence type="ECO:0000259" key="8">
    <source>
        <dbReference type="Pfam" id="PF04129"/>
    </source>
</evidence>
<dbReference type="PANTHER" id="PTHR14190">
    <property type="entry name" value="SUPPRESSOR OF ACTIN MUTATIONS 2/VACUOLAR PROTEIN SORTING 52"/>
    <property type="match status" value="1"/>
</dbReference>
<evidence type="ECO:0000259" key="7">
    <source>
        <dbReference type="Pfam" id="PF01266"/>
    </source>
</evidence>
<dbReference type="GO" id="GO:0006896">
    <property type="term" value="P:Golgi to vacuole transport"/>
    <property type="evidence" value="ECO:0007669"/>
    <property type="project" value="TreeGrafter"/>
</dbReference>
<dbReference type="GO" id="GO:0019905">
    <property type="term" value="F:syntaxin binding"/>
    <property type="evidence" value="ECO:0007669"/>
    <property type="project" value="TreeGrafter"/>
</dbReference>
<feature type="region of interest" description="Disordered" evidence="6">
    <location>
        <begin position="667"/>
        <end position="686"/>
    </location>
</feature>
<evidence type="ECO:0000256" key="6">
    <source>
        <dbReference type="SAM" id="MobiDB-lite"/>
    </source>
</evidence>
<dbReference type="InterPro" id="IPR006076">
    <property type="entry name" value="FAD-dep_OxRdtase"/>
</dbReference>
<accession>A0A318YXW6</accession>
<keyword evidence="4" id="KW-0653">Protein transport</keyword>
<keyword evidence="11" id="KW-1185">Reference proteome</keyword>
<keyword evidence="3" id="KW-0813">Transport</keyword>
<dbReference type="GO" id="GO:0042147">
    <property type="term" value="P:retrograde transport, endosome to Golgi"/>
    <property type="evidence" value="ECO:0007669"/>
    <property type="project" value="TreeGrafter"/>
</dbReference>
<comment type="similarity">
    <text evidence="2">Belongs to the VPS52 family.</text>
</comment>
<protein>
    <submittedName>
        <fullName evidence="10">Vps52-domain-containing protein</fullName>
    </submittedName>
</protein>
<dbReference type="AlphaFoldDB" id="A0A318YXW6"/>
<evidence type="ECO:0000256" key="3">
    <source>
        <dbReference type="ARBA" id="ARBA00022448"/>
    </source>
</evidence>
<dbReference type="PANTHER" id="PTHR14190:SF7">
    <property type="entry name" value="VACUOLAR PROTEIN SORTING-ASSOCIATED PROTEIN 52 HOMOLOG"/>
    <property type="match status" value="1"/>
</dbReference>
<organism evidence="10 11">
    <name type="scientific">Aspergillus neoniger (strain CBS 115656)</name>
    <dbReference type="NCBI Taxonomy" id="1448310"/>
    <lineage>
        <taxon>Eukaryota</taxon>
        <taxon>Fungi</taxon>
        <taxon>Dikarya</taxon>
        <taxon>Ascomycota</taxon>
        <taxon>Pezizomycotina</taxon>
        <taxon>Eurotiomycetes</taxon>
        <taxon>Eurotiomycetidae</taxon>
        <taxon>Eurotiales</taxon>
        <taxon>Aspergillaceae</taxon>
        <taxon>Aspergillus</taxon>
        <taxon>Aspergillus subgen. Circumdati</taxon>
    </lineage>
</organism>
<dbReference type="InterPro" id="IPR036188">
    <property type="entry name" value="FAD/NAD-bd_sf"/>
</dbReference>
<feature type="domain" description="FAD dependent oxidoreductase" evidence="7">
    <location>
        <begin position="720"/>
        <end position="1087"/>
    </location>
</feature>
<dbReference type="InterPro" id="IPR048319">
    <property type="entry name" value="Vps52_CC"/>
</dbReference>
<evidence type="ECO:0000256" key="5">
    <source>
        <dbReference type="ARBA" id="ARBA00023034"/>
    </source>
</evidence>
<dbReference type="Proteomes" id="UP000247647">
    <property type="component" value="Unassembled WGS sequence"/>
</dbReference>
<sequence>MWLDRISGHATPSGPQFDSRSSSPLPRRTSSRLAPTQNNRPASSRQGSALSLLSTPNDSSTSLAATAREGSSPKPSAARPRPSDVADPLEVLIGIIGKQGKTRDSSPASVAEVKPSELVEDIDFHGLSLEDFIAEEEQPRKAWQSDVGAQTIQQFEKERDKFQDLHSAITGCDDVSKSVEMYLNDFQNELGAVSAEIESLQSRSIQLNAMLENRRNVEQLLGPAVEEISLSPKTVRLVAEGPIDENWVKALNEIETRTASIEAKASGTNSSKSIEDVRPLLGDIKKKAVERIRDYLVSQIRALRSPNINAQIIQQQRLVKFKDLYGYISRAHPTLTGEITQAYINTMRWYYLSHFTRYHQALEKIKVYPSDRNEVLGGDPSSHKTGNIVPGGRAGSAAHDPFSLGRRVDILRAGNQMAISSYLAEEDNAFHGLEVPFRNFNLALLDNVSAEYSFMTEMFSTLGFQQISRKAVEIFEPVFTLGQALTKHLIEQTTDALGVLICVRLNQQAAFELQRRKVPVADSYVNGTNMQLWPRFQVIMDTQCESLKRVAANTGRSAVSALSLAGGDDLNKSSAPHFLTQRFGQLLHGILVLSSEAGDDEPVANSLGRLTTEFDNLLAKLSRIGGDAKRRERFLYNNYSLVLAIISDTHGKLATEQKQLIGIGTDADSARRGEPPPLKCSSSPQQPTPVQCRHCLDDPTESPNYHGHPTAACRADVTHAVIGAGVVGLAVARQLAMKEGTSTILLERHDAPGTETSSRNSEVIHAGLYYGADTLKTSLCIKGKELLYALCAQHNIPHRNTKKWIVAQTPEQWEACLRVHEHAKRIGVPTRILGQEEAQRREPEVRALAGIVESPTTGIIDSHSLMTYLQGDFEDRGGDCAFMTQVTGIEPLPSSEGGGYRISAVSADGSETTITAETVINSAGNGACAINNMVMPAERHRKAYFAKGTYFSYSASTPKTSVLVYPTTLPGTGGLGTHLTLDMGGRIRFGPDVEWVEDPSDLRPSPARLQQALPEIRAYLPNVDVEAIALDYCGIRPKLGKGGAVNTGKGFQDFVIQEEEGFPGFVNLLGIESPGLTSCLAIGERVRDILYA</sequence>
<evidence type="ECO:0000256" key="2">
    <source>
        <dbReference type="ARBA" id="ARBA00008180"/>
    </source>
</evidence>
<reference evidence="10" key="1">
    <citation type="submission" date="2016-12" db="EMBL/GenBank/DDBJ databases">
        <title>The genomes of Aspergillus section Nigri reveals drivers in fungal speciation.</title>
        <authorList>
            <consortium name="DOE Joint Genome Institute"/>
            <person name="Vesth T.C."/>
            <person name="Nybo J."/>
            <person name="Theobald S."/>
            <person name="Brandl J."/>
            <person name="Frisvad J.C."/>
            <person name="Nielsen K.F."/>
            <person name="Lyhne E.K."/>
            <person name="Kogle M.E."/>
            <person name="Kuo A."/>
            <person name="Riley R."/>
            <person name="Clum A."/>
            <person name="Nolan M."/>
            <person name="Lipzen A."/>
            <person name="Salamov A."/>
            <person name="Henrissat B."/>
            <person name="Wiebenga A."/>
            <person name="De Vries R.P."/>
            <person name="Grigoriev I.V."/>
            <person name="Mortensen U.H."/>
            <person name="Andersen M.R."/>
            <person name="Baker S.E."/>
        </authorList>
    </citation>
    <scope>NUCLEOTIDE SEQUENCE [LARGE SCALE GENOMIC DNA]</scope>
    <source>
        <strain evidence="10">CBS 115656</strain>
    </source>
</reference>
<gene>
    <name evidence="10" type="ORF">BO87DRAFT_329488</name>
</gene>
<dbReference type="Gene3D" id="3.50.50.60">
    <property type="entry name" value="FAD/NAD(P)-binding domain"/>
    <property type="match status" value="1"/>
</dbReference>
<evidence type="ECO:0000256" key="1">
    <source>
        <dbReference type="ARBA" id="ARBA00004601"/>
    </source>
</evidence>
<evidence type="ECO:0000313" key="10">
    <source>
        <dbReference type="EMBL" id="PYH36590.1"/>
    </source>
</evidence>
<dbReference type="OrthoDB" id="19482at2759"/>
<comment type="subcellular location">
    <subcellularLocation>
        <location evidence="1">Golgi apparatus</location>
        <location evidence="1">trans-Golgi network</location>
    </subcellularLocation>
</comment>
<feature type="domain" description="Vps52 C-terminal" evidence="9">
    <location>
        <begin position="345"/>
        <end position="659"/>
    </location>
</feature>
<dbReference type="EMBL" id="KZ821452">
    <property type="protein sequence ID" value="PYH36590.1"/>
    <property type="molecule type" value="Genomic_DNA"/>
</dbReference>
<dbReference type="SUPFAM" id="SSF51905">
    <property type="entry name" value="FAD/NAD(P)-binding domain"/>
    <property type="match status" value="1"/>
</dbReference>
<dbReference type="InterPro" id="IPR048361">
    <property type="entry name" value="Vps52_C"/>
</dbReference>
<evidence type="ECO:0000256" key="4">
    <source>
        <dbReference type="ARBA" id="ARBA00022927"/>
    </source>
</evidence>
<dbReference type="GO" id="GO:0032456">
    <property type="term" value="P:endocytic recycling"/>
    <property type="evidence" value="ECO:0007669"/>
    <property type="project" value="TreeGrafter"/>
</dbReference>
<proteinExistence type="inferred from homology"/>